<dbReference type="RefSeq" id="WP_057009915.1">
    <property type="nucleotide sequence ID" value="NZ_JYLK01000018.1"/>
</dbReference>
<dbReference type="AlphaFoldDB" id="A0A0R2ZBG6"/>
<reference evidence="1 2" key="1">
    <citation type="submission" date="2015-02" db="EMBL/GenBank/DDBJ databases">
        <title>Two Pseudomonas sp. nov. isolated from raw milk.</title>
        <authorList>
            <person name="Wenning M."/>
            <person name="von Neubeck M."/>
            <person name="Huptas C."/>
            <person name="Scherer S."/>
        </authorList>
    </citation>
    <scope>NUCLEOTIDE SEQUENCE [LARGE SCALE GENOMIC DNA]</scope>
    <source>
        <strain evidence="1 2">DSM 14937</strain>
    </source>
</reference>
<comment type="caution">
    <text evidence="1">The sequence shown here is derived from an EMBL/GenBank/DDBJ whole genome shotgun (WGS) entry which is preliminary data.</text>
</comment>
<accession>A0A0R2ZBG6</accession>
<dbReference type="PATRIC" id="fig|200450.4.peg.1313"/>
<sequence>MGQLAGKLDADALQKLANNPSATRFMDARTGHISVIQEVEGKLIRITVPRDEMKIISVGPIRPDQVKNLLGKVDFVPLP</sequence>
<dbReference type="Proteomes" id="UP000052019">
    <property type="component" value="Unassembled WGS sequence"/>
</dbReference>
<organism evidence="1 2">
    <name type="scientific">Pseudomonas trivialis</name>
    <dbReference type="NCBI Taxonomy" id="200450"/>
    <lineage>
        <taxon>Bacteria</taxon>
        <taxon>Pseudomonadati</taxon>
        <taxon>Pseudomonadota</taxon>
        <taxon>Gammaproteobacteria</taxon>
        <taxon>Pseudomonadales</taxon>
        <taxon>Pseudomonadaceae</taxon>
        <taxon>Pseudomonas</taxon>
    </lineage>
</organism>
<dbReference type="EMBL" id="JYLK01000018">
    <property type="protein sequence ID" value="KRP58127.1"/>
    <property type="molecule type" value="Genomic_DNA"/>
</dbReference>
<evidence type="ECO:0000313" key="2">
    <source>
        <dbReference type="Proteomes" id="UP000052019"/>
    </source>
</evidence>
<protein>
    <submittedName>
        <fullName evidence="1">Uncharacterized protein</fullName>
    </submittedName>
</protein>
<name>A0A0R2ZBG6_9PSED</name>
<gene>
    <name evidence="1" type="ORF">TU79_21755</name>
</gene>
<evidence type="ECO:0000313" key="1">
    <source>
        <dbReference type="EMBL" id="KRP58127.1"/>
    </source>
</evidence>
<proteinExistence type="predicted"/>